<feature type="transmembrane region" description="Helical" evidence="2">
    <location>
        <begin position="21"/>
        <end position="40"/>
    </location>
</feature>
<evidence type="ECO:0000256" key="1">
    <source>
        <dbReference type="SAM" id="Coils"/>
    </source>
</evidence>
<feature type="coiled-coil region" evidence="1">
    <location>
        <begin position="47"/>
        <end position="91"/>
    </location>
</feature>
<sequence length="207" mass="23741">MKKLIDPLWDQFKGLPQWQKWALPSLFLLVLLTGYYYLLYQPRSAKIADLEQELAGLESELVAQRKEAEKLPELRAKIQELDFQLAELIERLPDGKEIPELLVQISGLGIQTGLEFTLFKPLPEQRKEFYAEIPVEIEAMGGYHEVARFFDRVGRFPRIINIGKLNMKEPKLVSGSNRVLLRASCLLMTYRSLEAKKAPEGNQSAKP</sequence>
<accession>A0A932FWI1</accession>
<comment type="caution">
    <text evidence="3">The sequence shown here is derived from an EMBL/GenBank/DDBJ whole genome shotgun (WGS) entry which is preliminary data.</text>
</comment>
<dbReference type="GO" id="GO:0043107">
    <property type="term" value="P:type IV pilus-dependent motility"/>
    <property type="evidence" value="ECO:0007669"/>
    <property type="project" value="InterPro"/>
</dbReference>
<keyword evidence="2" id="KW-0472">Membrane</keyword>
<keyword evidence="2" id="KW-1133">Transmembrane helix</keyword>
<protein>
    <submittedName>
        <fullName evidence="3">Type 4a pilus biogenesis protein PilO</fullName>
    </submittedName>
</protein>
<dbReference type="AlphaFoldDB" id="A0A932FWI1"/>
<evidence type="ECO:0000256" key="2">
    <source>
        <dbReference type="SAM" id="Phobius"/>
    </source>
</evidence>
<dbReference type="PANTHER" id="PTHR39555">
    <property type="entry name" value="FIMBRIAL ASSEMBLY PROTEIN PILO-LIKE PROTEIN-RELATED"/>
    <property type="match status" value="1"/>
</dbReference>
<reference evidence="3" key="1">
    <citation type="submission" date="2020-07" db="EMBL/GenBank/DDBJ databases">
        <title>Huge and variable diversity of episymbiotic CPR bacteria and DPANN archaea in groundwater ecosystems.</title>
        <authorList>
            <person name="He C.Y."/>
            <person name="Keren R."/>
            <person name="Whittaker M."/>
            <person name="Farag I.F."/>
            <person name="Doudna J."/>
            <person name="Cate J.H.D."/>
            <person name="Banfield J.F."/>
        </authorList>
    </citation>
    <scope>NUCLEOTIDE SEQUENCE</scope>
    <source>
        <strain evidence="3">NC_groundwater_672_Ag_B-0.1um_62_36</strain>
    </source>
</reference>
<dbReference type="Proteomes" id="UP000769766">
    <property type="component" value="Unassembled WGS sequence"/>
</dbReference>
<dbReference type="Pfam" id="PF04350">
    <property type="entry name" value="PilO"/>
    <property type="match status" value="1"/>
</dbReference>
<dbReference type="InterPro" id="IPR014717">
    <property type="entry name" value="Transl_elong_EF1B/ribsomal_bS6"/>
</dbReference>
<dbReference type="PANTHER" id="PTHR39555:SF1">
    <property type="entry name" value="TYPE IV PILUS INNER MEMBRANE COMPONENT PILO"/>
    <property type="match status" value="1"/>
</dbReference>
<gene>
    <name evidence="3" type="ORF">HYY20_13225</name>
</gene>
<dbReference type="Gene3D" id="3.30.70.60">
    <property type="match status" value="1"/>
</dbReference>
<organism evidence="3 4">
    <name type="scientific">Tectimicrobiota bacterium</name>
    <dbReference type="NCBI Taxonomy" id="2528274"/>
    <lineage>
        <taxon>Bacteria</taxon>
        <taxon>Pseudomonadati</taxon>
        <taxon>Nitrospinota/Tectimicrobiota group</taxon>
        <taxon>Candidatus Tectimicrobiota</taxon>
    </lineage>
</organism>
<dbReference type="InterPro" id="IPR007445">
    <property type="entry name" value="PilO"/>
</dbReference>
<name>A0A932FWI1_UNCTE</name>
<keyword evidence="2" id="KW-0812">Transmembrane</keyword>
<keyword evidence="1" id="KW-0175">Coiled coil</keyword>
<evidence type="ECO:0000313" key="3">
    <source>
        <dbReference type="EMBL" id="MBI2877830.1"/>
    </source>
</evidence>
<evidence type="ECO:0000313" key="4">
    <source>
        <dbReference type="Proteomes" id="UP000769766"/>
    </source>
</evidence>
<dbReference type="GO" id="GO:0043683">
    <property type="term" value="P:type IV pilus assembly"/>
    <property type="evidence" value="ECO:0007669"/>
    <property type="project" value="InterPro"/>
</dbReference>
<dbReference type="EMBL" id="JACPRF010000404">
    <property type="protein sequence ID" value="MBI2877830.1"/>
    <property type="molecule type" value="Genomic_DNA"/>
</dbReference>
<proteinExistence type="predicted"/>